<evidence type="ECO:0000313" key="2">
    <source>
        <dbReference type="Proteomes" id="UP001235849"/>
    </source>
</evidence>
<proteinExistence type="predicted"/>
<name>A0ABT7B8Q2_9CYAN</name>
<reference evidence="1 2" key="1">
    <citation type="submission" date="2023-01" db="EMBL/GenBank/DDBJ databases">
        <title>Novel diversity within Roseofilum (Cyanobacteria; Desertifilaceae) from marine benthic mats with descriptions of four novel species.</title>
        <authorList>
            <person name="Wang Y."/>
            <person name="Berthold D.E."/>
            <person name="Hu J."/>
            <person name="Lefler F.W."/>
            <person name="Laughinghouse H.D. IV."/>
        </authorList>
    </citation>
    <scope>NUCLEOTIDE SEQUENCE [LARGE SCALE GENOMIC DNA]</scope>
    <source>
        <strain evidence="1 2">BLCC-M114</strain>
    </source>
</reference>
<organism evidence="1 2">
    <name type="scientific">Roseofilum capinflatum BLCC-M114</name>
    <dbReference type="NCBI Taxonomy" id="3022440"/>
    <lineage>
        <taxon>Bacteria</taxon>
        <taxon>Bacillati</taxon>
        <taxon>Cyanobacteriota</taxon>
        <taxon>Cyanophyceae</taxon>
        <taxon>Desertifilales</taxon>
        <taxon>Desertifilaceae</taxon>
        <taxon>Roseofilum</taxon>
        <taxon>Roseofilum capinflatum</taxon>
    </lineage>
</organism>
<dbReference type="EMBL" id="JAQOSO010000084">
    <property type="protein sequence ID" value="MDJ1175490.1"/>
    <property type="molecule type" value="Genomic_DNA"/>
</dbReference>
<keyword evidence="2" id="KW-1185">Reference proteome</keyword>
<comment type="caution">
    <text evidence="1">The sequence shown here is derived from an EMBL/GenBank/DDBJ whole genome shotgun (WGS) entry which is preliminary data.</text>
</comment>
<sequence length="395" mass="46189">MIQIKPYIDHKLISPYSGEQLTPKEILWQGTHVCVKGYCLHRNREIVEELKVGHAQTNPYTIDVIDGKIWGNEAAKSFLGMPLLYSLQNPDNSSLEIKKEVFDSCRKVIVLNCIDFLYGHSLLKLLNAQRHLDEATDLGLVVIVPQYLRWMVPEGVAEIWTVNISLKNGQCYYTQFHDFVEQECERFDEIYVSKAHSHPSQFDIEKFTKIDKYDWSDDKTRITFVWREDRPWVGEFLYVVCRKFKVIPWLVRIQNWKVRRLLWLIKKAIPDAQVTIAGLGKKTKFPQWIEDLRVENYTEETERKVCKVYADSCLVIGIHGSNMLLPSGHAGMTLDLMHKSRWNNFAQDILYQEKDPRLAAFKYRYIPFNTNLIDISSIAVSMIKKFAKFKTAMKN</sequence>
<protein>
    <submittedName>
        <fullName evidence="1">Uncharacterized protein</fullName>
    </submittedName>
</protein>
<gene>
    <name evidence="1" type="ORF">PMG25_15475</name>
</gene>
<dbReference type="Proteomes" id="UP001235849">
    <property type="component" value="Unassembled WGS sequence"/>
</dbReference>
<dbReference type="RefSeq" id="WP_283767793.1">
    <property type="nucleotide sequence ID" value="NZ_JAQOSO010000084.1"/>
</dbReference>
<evidence type="ECO:0000313" key="1">
    <source>
        <dbReference type="EMBL" id="MDJ1175490.1"/>
    </source>
</evidence>
<accession>A0ABT7B8Q2</accession>